<protein>
    <recommendedName>
        <fullName evidence="4">Carboxypeptidase regulatory-like domain-containing protein</fullName>
    </recommendedName>
</protein>
<evidence type="ECO:0000313" key="3">
    <source>
        <dbReference type="Proteomes" id="UP001596328"/>
    </source>
</evidence>
<evidence type="ECO:0000256" key="1">
    <source>
        <dbReference type="SAM" id="MobiDB-lite"/>
    </source>
</evidence>
<feature type="region of interest" description="Disordered" evidence="1">
    <location>
        <begin position="1"/>
        <end position="23"/>
    </location>
</feature>
<dbReference type="Proteomes" id="UP001596328">
    <property type="component" value="Unassembled WGS sequence"/>
</dbReference>
<dbReference type="AlphaFoldDB" id="A0ABD5RY81"/>
<gene>
    <name evidence="2" type="ORF">ACFQE1_07065</name>
</gene>
<proteinExistence type="predicted"/>
<accession>A0ABD5RY81</accession>
<feature type="region of interest" description="Disordered" evidence="1">
    <location>
        <begin position="225"/>
        <end position="249"/>
    </location>
</feature>
<evidence type="ECO:0008006" key="4">
    <source>
        <dbReference type="Google" id="ProtNLM"/>
    </source>
</evidence>
<evidence type="ECO:0000313" key="2">
    <source>
        <dbReference type="EMBL" id="MFC6724136.1"/>
    </source>
</evidence>
<dbReference type="EMBL" id="JBHSWU010000107">
    <property type="protein sequence ID" value="MFC6724136.1"/>
    <property type="molecule type" value="Genomic_DNA"/>
</dbReference>
<organism evidence="2 3">
    <name type="scientific">Halobium palmae</name>
    <dbReference type="NCBI Taxonomy" id="1776492"/>
    <lineage>
        <taxon>Archaea</taxon>
        <taxon>Methanobacteriati</taxon>
        <taxon>Methanobacteriota</taxon>
        <taxon>Stenosarchaea group</taxon>
        <taxon>Halobacteria</taxon>
        <taxon>Halobacteriales</taxon>
        <taxon>Haloferacaceae</taxon>
        <taxon>Halobium</taxon>
    </lineage>
</organism>
<keyword evidence="3" id="KW-1185">Reference proteome</keyword>
<reference evidence="2 3" key="1">
    <citation type="journal article" date="2019" name="Int. J. Syst. Evol. Microbiol.">
        <title>The Global Catalogue of Microorganisms (GCM) 10K type strain sequencing project: providing services to taxonomists for standard genome sequencing and annotation.</title>
        <authorList>
            <consortium name="The Broad Institute Genomics Platform"/>
            <consortium name="The Broad Institute Genome Sequencing Center for Infectious Disease"/>
            <person name="Wu L."/>
            <person name="Ma J."/>
        </authorList>
    </citation>
    <scope>NUCLEOTIDE SEQUENCE [LARGE SCALE GENOMIC DNA]</scope>
    <source>
        <strain evidence="2 3">NBRC 111368</strain>
    </source>
</reference>
<name>A0ABD5RY81_9EURY</name>
<comment type="caution">
    <text evidence="2">The sequence shown here is derived from an EMBL/GenBank/DDBJ whole genome shotgun (WGS) entry which is preliminary data.</text>
</comment>
<sequence length="249" mass="27245">MRGTGGATTRRTIMSESPRDRHPKAVLSRKAVTRLAFAVRLVDLVTGDRPLSTPPIETDLLGVPKTVNRSGFHLFVDVEQPDEDFLLTVGPHRLYHGETVSVRISPDPPAAGEDVRVVSPSFPALELTLSPTTEYPFQPWHTVVRGHVYQRPPTPDGDRVPVPDATLSVDGVDVETRSTPTGEYVLCFPETEAVTVDVVEGIPRLLVGNADPVIEVDHPQLETVNDKEQRPVSAGRSTRWDIALEEGSP</sequence>